<feature type="chain" id="PRO_5018068279" evidence="2">
    <location>
        <begin position="31"/>
        <end position="229"/>
    </location>
</feature>
<dbReference type="AlphaFoldDB" id="A0A3N4UVD7"/>
<dbReference type="RefSeq" id="WP_246002170.1">
    <property type="nucleotide sequence ID" value="NZ_RKQK01000001.1"/>
</dbReference>
<proteinExistence type="predicted"/>
<accession>A0A3N4UVD7</accession>
<feature type="signal peptide" evidence="2">
    <location>
        <begin position="1"/>
        <end position="30"/>
    </location>
</feature>
<dbReference type="Gene3D" id="2.60.40.1880">
    <property type="entry name" value="Invasion associated locus B (IalB) protein"/>
    <property type="match status" value="1"/>
</dbReference>
<evidence type="ECO:0000256" key="2">
    <source>
        <dbReference type="SAM" id="SignalP"/>
    </source>
</evidence>
<evidence type="ECO:0000313" key="4">
    <source>
        <dbReference type="Proteomes" id="UP000269689"/>
    </source>
</evidence>
<evidence type="ECO:0000313" key="3">
    <source>
        <dbReference type="EMBL" id="RPE71451.1"/>
    </source>
</evidence>
<name>A0A3N4UVD7_9RHOB</name>
<gene>
    <name evidence="3" type="ORF">EDD53_0570</name>
</gene>
<organism evidence="3 4">
    <name type="scientific">Pacificibacter maritimus</name>
    <dbReference type="NCBI Taxonomy" id="762213"/>
    <lineage>
        <taxon>Bacteria</taxon>
        <taxon>Pseudomonadati</taxon>
        <taxon>Pseudomonadota</taxon>
        <taxon>Alphaproteobacteria</taxon>
        <taxon>Rhodobacterales</taxon>
        <taxon>Roseobacteraceae</taxon>
        <taxon>Pacificibacter</taxon>
    </lineage>
</organism>
<dbReference type="EMBL" id="RKQK01000001">
    <property type="protein sequence ID" value="RPE71451.1"/>
    <property type="molecule type" value="Genomic_DNA"/>
</dbReference>
<dbReference type="InterPro" id="IPR038696">
    <property type="entry name" value="IalB_sf"/>
</dbReference>
<reference evidence="3 4" key="1">
    <citation type="submission" date="2018-11" db="EMBL/GenBank/DDBJ databases">
        <title>Genomic Encyclopedia of Type Strains, Phase IV (KMG-IV): sequencing the most valuable type-strain genomes for metagenomic binning, comparative biology and taxonomic classification.</title>
        <authorList>
            <person name="Goeker M."/>
        </authorList>
    </citation>
    <scope>NUCLEOTIDE SEQUENCE [LARGE SCALE GENOMIC DNA]</scope>
    <source>
        <strain evidence="3 4">DSM 104731</strain>
    </source>
</reference>
<evidence type="ECO:0000256" key="1">
    <source>
        <dbReference type="SAM" id="MobiDB-lite"/>
    </source>
</evidence>
<keyword evidence="4" id="KW-1185">Reference proteome</keyword>
<dbReference type="Proteomes" id="UP000269689">
    <property type="component" value="Unassembled WGS sequence"/>
</dbReference>
<protein>
    <submittedName>
        <fullName evidence="3">Invasion protein IalB</fullName>
    </submittedName>
</protein>
<dbReference type="InterPro" id="IPR010642">
    <property type="entry name" value="Invasion_prot_B"/>
</dbReference>
<comment type="caution">
    <text evidence="3">The sequence shown here is derived from an EMBL/GenBank/DDBJ whole genome shotgun (WGS) entry which is preliminary data.</text>
</comment>
<feature type="region of interest" description="Disordered" evidence="1">
    <location>
        <begin position="39"/>
        <end position="59"/>
    </location>
</feature>
<keyword evidence="2" id="KW-0732">Signal</keyword>
<sequence>MSFTSHFAKMTLSAAAVAALTLSMPFSAAAQEATKETDAAAAGLSTGTPVEGEPKYGSTYTLEEHGDWEIRCILTPDEQTDPCNLYQLLTDEDENPVAEFSLFHLGAGEVEAAATVVTPLETLLTGQITLAVDGANARRYPFSFCTPMGCNARLGLTKADVDSFKKGNTATVSMVPLGAPDVLVDLDVSLTGFTAGFAKVSEINAVTRAEALEAAEKAKAEAEAAEETE</sequence>
<dbReference type="Pfam" id="PF06776">
    <property type="entry name" value="IalB"/>
    <property type="match status" value="1"/>
</dbReference>